<dbReference type="InterPro" id="IPR057739">
    <property type="entry name" value="Glyco_hydro_29_N"/>
</dbReference>
<dbReference type="SMART" id="SM00812">
    <property type="entry name" value="Alpha_L_fucos"/>
    <property type="match status" value="1"/>
</dbReference>
<dbReference type="InterPro" id="IPR017853">
    <property type="entry name" value="GH"/>
</dbReference>
<sequence length="113" mass="13352">MKSLAAFAVILISFLFVECKYTPDWKSLDSRPLPSWYDEVKVGIFIHWGVFSVPAFESEWFWKDWLSNGTMFVDFMDKNFKPNFTYQEFAPQFTAEFYDPDEWAKIFEASGAK</sequence>
<evidence type="ECO:0000256" key="6">
    <source>
        <dbReference type="SAM" id="SignalP"/>
    </source>
</evidence>
<evidence type="ECO:0000256" key="2">
    <source>
        <dbReference type="ARBA" id="ARBA00012662"/>
    </source>
</evidence>
<feature type="domain" description="Glycoside hydrolase family 29 N-terminal" evidence="7">
    <location>
        <begin position="18"/>
        <end position="113"/>
    </location>
</feature>
<keyword evidence="9" id="KW-1185">Reference proteome</keyword>
<dbReference type="GO" id="GO:0004560">
    <property type="term" value="F:alpha-L-fucosidase activity"/>
    <property type="evidence" value="ECO:0007669"/>
    <property type="project" value="UniProtKB-EC"/>
</dbReference>
<dbReference type="GO" id="GO:0005764">
    <property type="term" value="C:lysosome"/>
    <property type="evidence" value="ECO:0007669"/>
    <property type="project" value="TreeGrafter"/>
</dbReference>
<dbReference type="PANTHER" id="PTHR10030">
    <property type="entry name" value="ALPHA-L-FUCOSIDASE"/>
    <property type="match status" value="1"/>
</dbReference>
<evidence type="ECO:0000259" key="7">
    <source>
        <dbReference type="Pfam" id="PF01120"/>
    </source>
</evidence>
<dbReference type="EC" id="3.2.1.51" evidence="2"/>
<feature type="signal peptide" evidence="6">
    <location>
        <begin position="1"/>
        <end position="19"/>
    </location>
</feature>
<keyword evidence="5" id="KW-0326">Glycosidase</keyword>
<dbReference type="EMBL" id="BGPR01088037">
    <property type="protein sequence ID" value="GBM09624.1"/>
    <property type="molecule type" value="Genomic_DNA"/>
</dbReference>
<comment type="caution">
    <text evidence="8">The sequence shown here is derived from an EMBL/GenBank/DDBJ whole genome shotgun (WGS) entry which is preliminary data.</text>
</comment>
<evidence type="ECO:0000256" key="4">
    <source>
        <dbReference type="ARBA" id="ARBA00022801"/>
    </source>
</evidence>
<evidence type="ECO:0000313" key="9">
    <source>
        <dbReference type="Proteomes" id="UP000499080"/>
    </source>
</evidence>
<dbReference type="GO" id="GO:0006004">
    <property type="term" value="P:fucose metabolic process"/>
    <property type="evidence" value="ECO:0007669"/>
    <property type="project" value="TreeGrafter"/>
</dbReference>
<dbReference type="Proteomes" id="UP000499080">
    <property type="component" value="Unassembled WGS sequence"/>
</dbReference>
<gene>
    <name evidence="8" type="primary">Fuca1_1</name>
    <name evidence="8" type="ORF">AVEN_251256_1</name>
</gene>
<dbReference type="Pfam" id="PF01120">
    <property type="entry name" value="Alpha_L_fucos"/>
    <property type="match status" value="1"/>
</dbReference>
<evidence type="ECO:0000256" key="5">
    <source>
        <dbReference type="ARBA" id="ARBA00023295"/>
    </source>
</evidence>
<keyword evidence="3 6" id="KW-0732">Signal</keyword>
<protein>
    <recommendedName>
        <fullName evidence="2">alpha-L-fucosidase</fullName>
        <ecNumber evidence="2">3.2.1.51</ecNumber>
    </recommendedName>
</protein>
<dbReference type="Gene3D" id="3.20.20.80">
    <property type="entry name" value="Glycosidases"/>
    <property type="match status" value="1"/>
</dbReference>
<feature type="chain" id="PRO_5021359717" description="alpha-L-fucosidase" evidence="6">
    <location>
        <begin position="20"/>
        <end position="113"/>
    </location>
</feature>
<dbReference type="InterPro" id="IPR000933">
    <property type="entry name" value="Glyco_hydro_29"/>
</dbReference>
<proteinExistence type="inferred from homology"/>
<reference evidence="8 9" key="1">
    <citation type="journal article" date="2019" name="Sci. Rep.">
        <title>Orb-weaving spider Araneus ventricosus genome elucidates the spidroin gene catalogue.</title>
        <authorList>
            <person name="Kono N."/>
            <person name="Nakamura H."/>
            <person name="Ohtoshi R."/>
            <person name="Moran D.A.P."/>
            <person name="Shinohara A."/>
            <person name="Yoshida Y."/>
            <person name="Fujiwara M."/>
            <person name="Mori M."/>
            <person name="Tomita M."/>
            <person name="Arakawa K."/>
        </authorList>
    </citation>
    <scope>NUCLEOTIDE SEQUENCE [LARGE SCALE GENOMIC DNA]</scope>
</reference>
<accession>A0A4Y2D0X4</accession>
<dbReference type="AlphaFoldDB" id="A0A4Y2D0X4"/>
<dbReference type="OrthoDB" id="6426537at2759"/>
<name>A0A4Y2D0X4_ARAVE</name>
<dbReference type="SUPFAM" id="SSF51445">
    <property type="entry name" value="(Trans)glycosidases"/>
    <property type="match status" value="1"/>
</dbReference>
<evidence type="ECO:0000256" key="3">
    <source>
        <dbReference type="ARBA" id="ARBA00022729"/>
    </source>
</evidence>
<organism evidence="8 9">
    <name type="scientific">Araneus ventricosus</name>
    <name type="common">Orbweaver spider</name>
    <name type="synonym">Epeira ventricosa</name>
    <dbReference type="NCBI Taxonomy" id="182803"/>
    <lineage>
        <taxon>Eukaryota</taxon>
        <taxon>Metazoa</taxon>
        <taxon>Ecdysozoa</taxon>
        <taxon>Arthropoda</taxon>
        <taxon>Chelicerata</taxon>
        <taxon>Arachnida</taxon>
        <taxon>Araneae</taxon>
        <taxon>Araneomorphae</taxon>
        <taxon>Entelegynae</taxon>
        <taxon>Araneoidea</taxon>
        <taxon>Araneidae</taxon>
        <taxon>Araneus</taxon>
    </lineage>
</organism>
<dbReference type="PANTHER" id="PTHR10030:SF37">
    <property type="entry name" value="ALPHA-L-FUCOSIDASE-RELATED"/>
    <property type="match status" value="1"/>
</dbReference>
<evidence type="ECO:0000256" key="1">
    <source>
        <dbReference type="ARBA" id="ARBA00007951"/>
    </source>
</evidence>
<dbReference type="GO" id="GO:0016139">
    <property type="term" value="P:glycoside catabolic process"/>
    <property type="evidence" value="ECO:0007669"/>
    <property type="project" value="TreeGrafter"/>
</dbReference>
<keyword evidence="4" id="KW-0378">Hydrolase</keyword>
<comment type="similarity">
    <text evidence="1">Belongs to the glycosyl hydrolase 29 family.</text>
</comment>
<evidence type="ECO:0000313" key="8">
    <source>
        <dbReference type="EMBL" id="GBM09624.1"/>
    </source>
</evidence>